<evidence type="ECO:0000313" key="6">
    <source>
        <dbReference type="Proteomes" id="UP000198680"/>
    </source>
</evidence>
<dbReference type="PANTHER" id="PTHR46796">
    <property type="entry name" value="HTH-TYPE TRANSCRIPTIONAL ACTIVATOR RHAS-RELATED"/>
    <property type="match status" value="1"/>
</dbReference>
<name>A0A1G9L4H2_9ACTN</name>
<keyword evidence="1" id="KW-0805">Transcription regulation</keyword>
<dbReference type="GO" id="GO:0003700">
    <property type="term" value="F:DNA-binding transcription factor activity"/>
    <property type="evidence" value="ECO:0007669"/>
    <property type="project" value="InterPro"/>
</dbReference>
<keyword evidence="6" id="KW-1185">Reference proteome</keyword>
<dbReference type="STRING" id="1137991.SAMN05660642_00263"/>
<dbReference type="InterPro" id="IPR018060">
    <property type="entry name" value="HTH_AraC"/>
</dbReference>
<gene>
    <name evidence="5" type="ORF">SAMN05660642_00263</name>
</gene>
<feature type="domain" description="HTH araC/xylS-type" evidence="4">
    <location>
        <begin position="121"/>
        <end position="218"/>
    </location>
</feature>
<dbReference type="OrthoDB" id="9815799at2"/>
<dbReference type="InterPro" id="IPR050204">
    <property type="entry name" value="AraC_XylS_family_regulators"/>
</dbReference>
<dbReference type="Pfam" id="PF20240">
    <property type="entry name" value="DUF6597"/>
    <property type="match status" value="1"/>
</dbReference>
<dbReference type="Pfam" id="PF12833">
    <property type="entry name" value="HTH_18"/>
    <property type="match status" value="1"/>
</dbReference>
<dbReference type="GO" id="GO:0043565">
    <property type="term" value="F:sequence-specific DNA binding"/>
    <property type="evidence" value="ECO:0007669"/>
    <property type="project" value="InterPro"/>
</dbReference>
<dbReference type="Gene3D" id="1.10.10.60">
    <property type="entry name" value="Homeodomain-like"/>
    <property type="match status" value="1"/>
</dbReference>
<reference evidence="6" key="1">
    <citation type="submission" date="2016-10" db="EMBL/GenBank/DDBJ databases">
        <authorList>
            <person name="Varghese N."/>
            <person name="Submissions S."/>
        </authorList>
    </citation>
    <scope>NUCLEOTIDE SEQUENCE [LARGE SCALE GENOMIC DNA]</scope>
    <source>
        <strain evidence="6">DSM 45419</strain>
    </source>
</reference>
<evidence type="ECO:0000256" key="2">
    <source>
        <dbReference type="ARBA" id="ARBA00023125"/>
    </source>
</evidence>
<evidence type="ECO:0000256" key="3">
    <source>
        <dbReference type="ARBA" id="ARBA00023163"/>
    </source>
</evidence>
<dbReference type="PANTHER" id="PTHR46796:SF15">
    <property type="entry name" value="BLL1074 PROTEIN"/>
    <property type="match status" value="1"/>
</dbReference>
<evidence type="ECO:0000256" key="1">
    <source>
        <dbReference type="ARBA" id="ARBA00023015"/>
    </source>
</evidence>
<dbReference type="EMBL" id="FNHE01000001">
    <property type="protein sequence ID" value="SDL56653.1"/>
    <property type="molecule type" value="Genomic_DNA"/>
</dbReference>
<organism evidence="5 6">
    <name type="scientific">Geodermatophilus siccatus</name>
    <dbReference type="NCBI Taxonomy" id="1137991"/>
    <lineage>
        <taxon>Bacteria</taxon>
        <taxon>Bacillati</taxon>
        <taxon>Actinomycetota</taxon>
        <taxon>Actinomycetes</taxon>
        <taxon>Geodermatophilales</taxon>
        <taxon>Geodermatophilaceae</taxon>
        <taxon>Geodermatophilus</taxon>
    </lineage>
</organism>
<accession>A0A1G9L4H2</accession>
<evidence type="ECO:0000313" key="5">
    <source>
        <dbReference type="EMBL" id="SDL56653.1"/>
    </source>
</evidence>
<evidence type="ECO:0000259" key="4">
    <source>
        <dbReference type="PROSITE" id="PS01124"/>
    </source>
</evidence>
<keyword evidence="2" id="KW-0238">DNA-binding</keyword>
<proteinExistence type="predicted"/>
<dbReference type="InterPro" id="IPR046532">
    <property type="entry name" value="DUF6597"/>
</dbReference>
<sequence>MRTGAVLWRVTAGPGHRVLPDGAVDLLWWRERLVVAGPDTRAVVVDTAPGEEIAGLRLPPGAAAELLGRPASELTDVRTDLAELVGARAADPGRGASRPGELLERAYAALWRRADPDPAALRLAAALDRSLTVGTPVGRVAARTGLPLRTLHRVSTRAFGYGPKTLTRIRRFQLALDRARRGEPLAEVAVSVGYADQAHLTREVTRLAGLPPRRLLGG</sequence>
<dbReference type="AlphaFoldDB" id="A0A1G9L4H2"/>
<protein>
    <submittedName>
        <fullName evidence="5">Transcriptional regulator, AraC family</fullName>
    </submittedName>
</protein>
<dbReference type="PROSITE" id="PS01124">
    <property type="entry name" value="HTH_ARAC_FAMILY_2"/>
    <property type="match status" value="1"/>
</dbReference>
<dbReference type="SMART" id="SM00342">
    <property type="entry name" value="HTH_ARAC"/>
    <property type="match status" value="1"/>
</dbReference>
<keyword evidence="3" id="KW-0804">Transcription</keyword>
<dbReference type="Proteomes" id="UP000198680">
    <property type="component" value="Unassembled WGS sequence"/>
</dbReference>